<dbReference type="InterPro" id="IPR013761">
    <property type="entry name" value="SAM/pointed_sf"/>
</dbReference>
<keyword evidence="3" id="KW-0804">Transcription</keyword>
<dbReference type="InterPro" id="IPR002117">
    <property type="entry name" value="p53_tumour_suppressor"/>
</dbReference>
<feature type="non-terminal residue" evidence="7">
    <location>
        <position position="506"/>
    </location>
</feature>
<feature type="non-terminal residue" evidence="7">
    <location>
        <position position="1"/>
    </location>
</feature>
<protein>
    <submittedName>
        <fullName evidence="7">Tumor protein p73</fullName>
    </submittedName>
</protein>
<keyword evidence="4" id="KW-0539">Nucleus</keyword>
<organism evidence="7 8">
    <name type="scientific">Opisthocomus hoazin</name>
    <name type="common">Hoatzin</name>
    <name type="synonym">Phasianus hoazin</name>
    <dbReference type="NCBI Taxonomy" id="30419"/>
    <lineage>
        <taxon>Eukaryota</taxon>
        <taxon>Metazoa</taxon>
        <taxon>Chordata</taxon>
        <taxon>Craniata</taxon>
        <taxon>Vertebrata</taxon>
        <taxon>Euteleostomi</taxon>
        <taxon>Archelosauria</taxon>
        <taxon>Archosauria</taxon>
        <taxon>Dinosauria</taxon>
        <taxon>Saurischia</taxon>
        <taxon>Theropoda</taxon>
        <taxon>Coelurosauria</taxon>
        <taxon>Aves</taxon>
        <taxon>Neognathae</taxon>
        <taxon>Neoaves</taxon>
        <taxon>Opisthocomiformes</taxon>
        <taxon>Opisthocomidae</taxon>
        <taxon>Opisthocomus</taxon>
    </lineage>
</organism>
<dbReference type="PANTHER" id="PTHR11447:SF21">
    <property type="entry name" value="TUMOR PROTEIN P73"/>
    <property type="match status" value="1"/>
</dbReference>
<dbReference type="Gene3D" id="1.10.150.50">
    <property type="entry name" value="Transcription Factor, Ets-1"/>
    <property type="match status" value="1"/>
</dbReference>
<dbReference type="GO" id="GO:0006915">
    <property type="term" value="P:apoptotic process"/>
    <property type="evidence" value="ECO:0007669"/>
    <property type="project" value="InterPro"/>
</dbReference>
<gene>
    <name evidence="7" type="ORF">N306_00377</name>
</gene>
<feature type="compositionally biased region" description="Polar residues" evidence="6">
    <location>
        <begin position="87"/>
        <end position="109"/>
    </location>
</feature>
<evidence type="ECO:0000256" key="6">
    <source>
        <dbReference type="SAM" id="MobiDB-lite"/>
    </source>
</evidence>
<feature type="site" description="Interaction with DNA" evidence="5">
    <location>
        <position position="140"/>
    </location>
</feature>
<dbReference type="STRING" id="30419.A0A091WEC0"/>
<evidence type="ECO:0000256" key="3">
    <source>
        <dbReference type="ARBA" id="ARBA00023163"/>
    </source>
</evidence>
<dbReference type="SUPFAM" id="SSF47769">
    <property type="entry name" value="SAM/Pointed domain"/>
    <property type="match status" value="1"/>
</dbReference>
<evidence type="ECO:0000256" key="4">
    <source>
        <dbReference type="ARBA" id="ARBA00023242"/>
    </source>
</evidence>
<sequence length="506" mass="54787">VKMSQSSPADEGTTFEHLWSTLEPDSTYFDLPPPNHTGSNEVSNRTEVTMDVFQMRSMDDSVMSQFNLLNNSMDQSIGSRAAPPSPYSSEHTSNVPTHSPYSQPSSTFDAMSPAPVIPSNTDYPGPHHFEVTFQQSSTAKSATWTVSCTSSCLRESDACCCRRCFRLAGREHPKVSVVFRSGHARVGSPPDGDFTRAASTKTCVICCQRVNIQTVMWVPSAVPYVSCQCVGSSMQARLGKLRGNAGTWGGQDRRHGGWVLGHPLQPPPGQRPGRPGSTGGCSPLGHQRYAGHIQTQLIVNEQQSSSGRNFQLSEKLYRPVIKKWLLKKLERKKISSVVGLSSRICRNRFVRAAQHILTAQGLLPSALAKASPLYILPDLPSKRHLRAVSLVCLVSGSRGGRSPSSPGRLGGSPPPAGRAWELFALAWPLAGPGMLNSHPMQPNGEMNGGHSSQSMVSGSHCTPPPPYNPDPSLVSFLTGLGCPNCIDYFTSQGLQNIYHLQNLSIE</sequence>
<dbReference type="SUPFAM" id="SSF49417">
    <property type="entry name" value="p53-like transcription factors"/>
    <property type="match status" value="1"/>
</dbReference>
<comment type="subcellular location">
    <subcellularLocation>
        <location evidence="1">Nucleus</location>
    </subcellularLocation>
</comment>
<dbReference type="Gene3D" id="2.60.40.720">
    <property type="match status" value="1"/>
</dbReference>
<keyword evidence="8" id="KW-1185">Reference proteome</keyword>
<evidence type="ECO:0000256" key="1">
    <source>
        <dbReference type="ARBA" id="ARBA00004123"/>
    </source>
</evidence>
<evidence type="ECO:0000313" key="8">
    <source>
        <dbReference type="Proteomes" id="UP000053605"/>
    </source>
</evidence>
<reference evidence="7 8" key="1">
    <citation type="submission" date="2014-04" db="EMBL/GenBank/DDBJ databases">
        <title>Genome evolution of avian class.</title>
        <authorList>
            <person name="Zhang G."/>
            <person name="Li C."/>
        </authorList>
    </citation>
    <scope>NUCLEOTIDE SEQUENCE [LARGE SCALE GENOMIC DNA]</scope>
    <source>
        <strain evidence="7">BGI_N306</strain>
    </source>
</reference>
<feature type="region of interest" description="Disordered" evidence="6">
    <location>
        <begin position="74"/>
        <end position="123"/>
    </location>
</feature>
<dbReference type="PANTHER" id="PTHR11447">
    <property type="entry name" value="CELLULAR TUMOR ANTIGEN P53"/>
    <property type="match status" value="1"/>
</dbReference>
<evidence type="ECO:0000256" key="2">
    <source>
        <dbReference type="ARBA" id="ARBA00023015"/>
    </source>
</evidence>
<feature type="compositionally biased region" description="Polar residues" evidence="6">
    <location>
        <begin position="449"/>
        <end position="460"/>
    </location>
</feature>
<name>A0A091WEC0_OPIHO</name>
<dbReference type="GO" id="GO:0000981">
    <property type="term" value="F:DNA-binding transcription factor activity, RNA polymerase II-specific"/>
    <property type="evidence" value="ECO:0007669"/>
    <property type="project" value="TreeGrafter"/>
</dbReference>
<proteinExistence type="predicted"/>
<dbReference type="InterPro" id="IPR008967">
    <property type="entry name" value="p53-like_TF_DNA-bd_sf"/>
</dbReference>
<feature type="region of interest" description="Disordered" evidence="6">
    <location>
        <begin position="263"/>
        <end position="285"/>
    </location>
</feature>
<dbReference type="GO" id="GO:0005634">
    <property type="term" value="C:nucleus"/>
    <property type="evidence" value="ECO:0007669"/>
    <property type="project" value="UniProtKB-SubCell"/>
</dbReference>
<feature type="region of interest" description="Disordered" evidence="6">
    <location>
        <begin position="438"/>
        <end position="464"/>
    </location>
</feature>
<dbReference type="EMBL" id="KK735243">
    <property type="protein sequence ID" value="KFR13168.1"/>
    <property type="molecule type" value="Genomic_DNA"/>
</dbReference>
<dbReference type="Proteomes" id="UP000053605">
    <property type="component" value="Unassembled WGS sequence"/>
</dbReference>
<evidence type="ECO:0000313" key="7">
    <source>
        <dbReference type="EMBL" id="KFR13168.1"/>
    </source>
</evidence>
<evidence type="ECO:0000256" key="5">
    <source>
        <dbReference type="PIRSR" id="PIRSR602117-2"/>
    </source>
</evidence>
<accession>A0A091WEC0</accession>
<dbReference type="GO" id="GO:0000978">
    <property type="term" value="F:RNA polymerase II cis-regulatory region sequence-specific DNA binding"/>
    <property type="evidence" value="ECO:0007669"/>
    <property type="project" value="TreeGrafter"/>
</dbReference>
<dbReference type="PhylomeDB" id="A0A091WEC0"/>
<keyword evidence="2" id="KW-0805">Transcription regulation</keyword>
<dbReference type="InterPro" id="IPR012346">
    <property type="entry name" value="p53/RUNT-type_TF_DNA-bd_sf"/>
</dbReference>
<dbReference type="AlphaFoldDB" id="A0A091WEC0"/>